<dbReference type="PANTHER" id="PTHR42760">
    <property type="entry name" value="SHORT-CHAIN DEHYDROGENASES/REDUCTASES FAMILY MEMBER"/>
    <property type="match status" value="1"/>
</dbReference>
<dbReference type="Proteomes" id="UP001163064">
    <property type="component" value="Unassembled WGS sequence"/>
</dbReference>
<dbReference type="PRINTS" id="PR00081">
    <property type="entry name" value="GDHRDH"/>
</dbReference>
<gene>
    <name evidence="4" type="ORF">OFY01_01400</name>
</gene>
<dbReference type="Gene3D" id="3.40.50.720">
    <property type="entry name" value="NAD(P)-binding Rossmann-like Domain"/>
    <property type="match status" value="1"/>
</dbReference>
<dbReference type="InterPro" id="IPR020904">
    <property type="entry name" value="Sc_DH/Rdtase_CS"/>
</dbReference>
<sequence>MNNLTGKTVLITGGARGIGAEVARTVVAAGGSAVIGDVLDDEGEALAAELAELAGPAGSAGLAGPAGPVGPAELAGPGARARYLHLDVTSEEDWQAAAAYVTAEFGRIDGLVNNAGISTGQPFETESVEHFRKVLDINLVGVFAGMKTVVPAMKEAGGGSIVNISSAAGLMGLAPTSSYGASKWAVRGLTKIAAVEQGASGVRVNSVHPGMTYTPMTARVGIRQGEGNYPNTPLARVGEADEIAKAVVFLLSDDSSYVTGAGLAVDGGWTTGPTVRYVMGQ</sequence>
<dbReference type="Pfam" id="PF13561">
    <property type="entry name" value="adh_short_C2"/>
    <property type="match status" value="1"/>
</dbReference>
<dbReference type="PRINTS" id="PR00080">
    <property type="entry name" value="SDRFAMILY"/>
</dbReference>
<evidence type="ECO:0000256" key="1">
    <source>
        <dbReference type="ARBA" id="ARBA00006484"/>
    </source>
</evidence>
<name>A0ABT3TN25_9ACTN</name>
<organism evidence="4 5">
    <name type="scientific">Streptomyces beihaiensis</name>
    <dbReference type="NCBI Taxonomy" id="2984495"/>
    <lineage>
        <taxon>Bacteria</taxon>
        <taxon>Bacillati</taxon>
        <taxon>Actinomycetota</taxon>
        <taxon>Actinomycetes</taxon>
        <taxon>Kitasatosporales</taxon>
        <taxon>Streptomycetaceae</taxon>
        <taxon>Streptomyces</taxon>
    </lineage>
</organism>
<evidence type="ECO:0000256" key="3">
    <source>
        <dbReference type="RuleBase" id="RU000363"/>
    </source>
</evidence>
<evidence type="ECO:0000313" key="4">
    <source>
        <dbReference type="EMBL" id="MCX3058449.1"/>
    </source>
</evidence>
<dbReference type="InterPro" id="IPR002347">
    <property type="entry name" value="SDR_fam"/>
</dbReference>
<dbReference type="SUPFAM" id="SSF51735">
    <property type="entry name" value="NAD(P)-binding Rossmann-fold domains"/>
    <property type="match status" value="1"/>
</dbReference>
<dbReference type="PROSITE" id="PS00061">
    <property type="entry name" value="ADH_SHORT"/>
    <property type="match status" value="1"/>
</dbReference>
<accession>A0ABT3TN25</accession>
<evidence type="ECO:0000256" key="2">
    <source>
        <dbReference type="ARBA" id="ARBA00023002"/>
    </source>
</evidence>
<dbReference type="Pfam" id="PF00106">
    <property type="entry name" value="adh_short"/>
    <property type="match status" value="1"/>
</dbReference>
<proteinExistence type="inferred from homology"/>
<keyword evidence="5" id="KW-1185">Reference proteome</keyword>
<dbReference type="RefSeq" id="WP_266595478.1">
    <property type="nucleotide sequence ID" value="NZ_JAPHNL010000005.1"/>
</dbReference>
<dbReference type="PANTHER" id="PTHR42760:SF133">
    <property type="entry name" value="3-OXOACYL-[ACYL-CARRIER-PROTEIN] REDUCTASE"/>
    <property type="match status" value="1"/>
</dbReference>
<protein>
    <submittedName>
        <fullName evidence="4">SDR family oxidoreductase</fullName>
    </submittedName>
</protein>
<evidence type="ECO:0000313" key="5">
    <source>
        <dbReference type="Proteomes" id="UP001163064"/>
    </source>
</evidence>
<reference evidence="4" key="1">
    <citation type="submission" date="2022-10" db="EMBL/GenBank/DDBJ databases">
        <title>Streptomyces beihaiensis sp. nov., a chitin degrading actinobacterium, isolated from shrimp pond soil.</title>
        <authorList>
            <person name="Xie J."/>
            <person name="Shen N."/>
        </authorList>
    </citation>
    <scope>NUCLEOTIDE SEQUENCE</scope>
    <source>
        <strain evidence="4">GXMU-J5</strain>
    </source>
</reference>
<keyword evidence="2" id="KW-0560">Oxidoreductase</keyword>
<comment type="similarity">
    <text evidence="1 3">Belongs to the short-chain dehydrogenases/reductases (SDR) family.</text>
</comment>
<comment type="caution">
    <text evidence="4">The sequence shown here is derived from an EMBL/GenBank/DDBJ whole genome shotgun (WGS) entry which is preliminary data.</text>
</comment>
<dbReference type="InterPro" id="IPR036291">
    <property type="entry name" value="NAD(P)-bd_dom_sf"/>
</dbReference>
<dbReference type="EMBL" id="JAPHNL010000005">
    <property type="protein sequence ID" value="MCX3058449.1"/>
    <property type="molecule type" value="Genomic_DNA"/>
</dbReference>